<organism evidence="1 2">
    <name type="scientific">Hyalomma asiaticum</name>
    <name type="common">Tick</name>
    <dbReference type="NCBI Taxonomy" id="266040"/>
    <lineage>
        <taxon>Eukaryota</taxon>
        <taxon>Metazoa</taxon>
        <taxon>Ecdysozoa</taxon>
        <taxon>Arthropoda</taxon>
        <taxon>Chelicerata</taxon>
        <taxon>Arachnida</taxon>
        <taxon>Acari</taxon>
        <taxon>Parasitiformes</taxon>
        <taxon>Ixodida</taxon>
        <taxon>Ixodoidea</taxon>
        <taxon>Ixodidae</taxon>
        <taxon>Hyalomminae</taxon>
        <taxon>Hyalomma</taxon>
    </lineage>
</organism>
<evidence type="ECO:0000313" key="2">
    <source>
        <dbReference type="Proteomes" id="UP000821845"/>
    </source>
</evidence>
<keyword evidence="2" id="KW-1185">Reference proteome</keyword>
<sequence length="176" mass="19934">MDYLCNPCFRYFSNEVSSSNVQLSDNISMLPEEEIDVINQTIVTTGVSPLKPPGAVRSWDRPAYLKRKQREVQEAVSGNVRCKIRQVYNQGDASGSSACGKCSLCAQWTESFPQAYAASMTPQERCEHLSPAVNTSKKCIPEASMYQINKSRKLKVNYGVWYRLDPFTRQKAWYPS</sequence>
<protein>
    <submittedName>
        <fullName evidence="1">Uncharacterized protein</fullName>
    </submittedName>
</protein>
<comment type="caution">
    <text evidence="1">The sequence shown here is derived from an EMBL/GenBank/DDBJ whole genome shotgun (WGS) entry which is preliminary data.</text>
</comment>
<name>A0ACB7TP06_HYAAI</name>
<gene>
    <name evidence="1" type="ORF">HPB50_022072</name>
</gene>
<evidence type="ECO:0000313" key="1">
    <source>
        <dbReference type="EMBL" id="KAH6947898.1"/>
    </source>
</evidence>
<reference evidence="1" key="1">
    <citation type="submission" date="2020-05" db="EMBL/GenBank/DDBJ databases">
        <title>Large-scale comparative analyses of tick genomes elucidate their genetic diversity and vector capacities.</title>
        <authorList>
            <person name="Jia N."/>
            <person name="Wang J."/>
            <person name="Shi W."/>
            <person name="Du L."/>
            <person name="Sun Y."/>
            <person name="Zhan W."/>
            <person name="Jiang J."/>
            <person name="Wang Q."/>
            <person name="Zhang B."/>
            <person name="Ji P."/>
            <person name="Sakyi L.B."/>
            <person name="Cui X."/>
            <person name="Yuan T."/>
            <person name="Jiang B."/>
            <person name="Yang W."/>
            <person name="Lam T.T.-Y."/>
            <person name="Chang Q."/>
            <person name="Ding S."/>
            <person name="Wang X."/>
            <person name="Zhu J."/>
            <person name="Ruan X."/>
            <person name="Zhao L."/>
            <person name="Wei J."/>
            <person name="Que T."/>
            <person name="Du C."/>
            <person name="Cheng J."/>
            <person name="Dai P."/>
            <person name="Han X."/>
            <person name="Huang E."/>
            <person name="Gao Y."/>
            <person name="Liu J."/>
            <person name="Shao H."/>
            <person name="Ye R."/>
            <person name="Li L."/>
            <person name="Wei W."/>
            <person name="Wang X."/>
            <person name="Wang C."/>
            <person name="Yang T."/>
            <person name="Huo Q."/>
            <person name="Li W."/>
            <person name="Guo W."/>
            <person name="Chen H."/>
            <person name="Zhou L."/>
            <person name="Ni X."/>
            <person name="Tian J."/>
            <person name="Zhou Y."/>
            <person name="Sheng Y."/>
            <person name="Liu T."/>
            <person name="Pan Y."/>
            <person name="Xia L."/>
            <person name="Li J."/>
            <person name="Zhao F."/>
            <person name="Cao W."/>
        </authorList>
    </citation>
    <scope>NUCLEOTIDE SEQUENCE</scope>
    <source>
        <strain evidence="1">Hyas-2018</strain>
    </source>
</reference>
<dbReference type="Proteomes" id="UP000821845">
    <property type="component" value="Chromosome 1"/>
</dbReference>
<dbReference type="EMBL" id="CM023481">
    <property type="protein sequence ID" value="KAH6947898.1"/>
    <property type="molecule type" value="Genomic_DNA"/>
</dbReference>
<proteinExistence type="predicted"/>
<accession>A0ACB7TP06</accession>